<comment type="pathway">
    <text evidence="9">Lipid metabolism; fatty acid biosynthesis.</text>
</comment>
<name>A0AAJ1RA47_9LACO</name>
<feature type="active site" evidence="9">
    <location>
        <position position="280"/>
    </location>
</feature>
<organism evidence="12 15">
    <name type="scientific">Oenococcus sicerae</name>
    <dbReference type="NCBI Taxonomy" id="2203724"/>
    <lineage>
        <taxon>Bacteria</taxon>
        <taxon>Bacillati</taxon>
        <taxon>Bacillota</taxon>
        <taxon>Bacilli</taxon>
        <taxon>Lactobacillales</taxon>
        <taxon>Lactobacillaceae</taxon>
        <taxon>Oenococcus</taxon>
    </lineage>
</organism>
<evidence type="ECO:0000256" key="1">
    <source>
        <dbReference type="ARBA" id="ARBA00008642"/>
    </source>
</evidence>
<reference evidence="13 14" key="1">
    <citation type="journal article" date="2019" name="Syst. Appl. Microbiol.">
        <title>Oenococcus sicerae sp. nov., isolated from French cider.</title>
        <authorList>
            <person name="Cousin F.J."/>
            <person name="Le Guellec R."/>
            <person name="Chagnot C."/>
            <person name="Goux D."/>
            <person name="Dalmasso M."/>
            <person name="Laplace J.M."/>
            <person name="Cretenet M."/>
        </authorList>
    </citation>
    <scope>NUCLEOTIDE SEQUENCE [LARGE SCALE GENOMIC DNA]</scope>
    <source>
        <strain evidence="13 14">UCMA 15228</strain>
    </source>
</reference>
<evidence type="ECO:0000259" key="11">
    <source>
        <dbReference type="Pfam" id="PF08545"/>
    </source>
</evidence>
<comment type="function">
    <text evidence="9">Catalyzes the condensation reaction of fatty acid synthesis by the addition to an acyl acceptor of two carbons from malonyl-ACP. Catalyzes the first condensation reaction which initiates fatty acid synthesis and may therefore play a role in governing the total rate of fatty acid production. Possesses both acetoacetyl-ACP synthase and acetyl transacylase activities. Its substrate specificity determines the biosynthesis of branched-chain and/or straight-chain of fatty acids.</text>
</comment>
<dbReference type="EMBL" id="SDWY01000003">
    <property type="protein sequence ID" value="MDN6900556.1"/>
    <property type="molecule type" value="Genomic_DNA"/>
</dbReference>
<reference evidence="12" key="2">
    <citation type="submission" date="2019-01" db="EMBL/GenBank/DDBJ databases">
        <title>Oenococcus sicerae UCMA17102.</title>
        <authorList>
            <person name="Cousin F.J."/>
            <person name="Le Guellec R."/>
            <person name="Cretenet M."/>
        </authorList>
    </citation>
    <scope>NUCLEOTIDE SEQUENCE</scope>
    <source>
        <strain evidence="12">UCMA17102</strain>
    </source>
</reference>
<evidence type="ECO:0000256" key="2">
    <source>
        <dbReference type="ARBA" id="ARBA00022516"/>
    </source>
</evidence>
<dbReference type="Proteomes" id="UP001167919">
    <property type="component" value="Unassembled WGS sequence"/>
</dbReference>
<dbReference type="InterPro" id="IPR013747">
    <property type="entry name" value="ACP_syn_III_C"/>
</dbReference>
<comment type="domain">
    <text evidence="9">The last Arg residue of the ACP-binding site is essential for the weak association between ACP/AcpP and FabH.</text>
</comment>
<dbReference type="AlphaFoldDB" id="A0AAJ1RA47"/>
<dbReference type="Gene3D" id="3.40.47.10">
    <property type="match status" value="1"/>
</dbReference>
<dbReference type="EC" id="2.3.1.180" evidence="9"/>
<proteinExistence type="inferred from homology"/>
<feature type="region of interest" description="ACP-binding" evidence="9">
    <location>
        <begin position="251"/>
        <end position="255"/>
    </location>
</feature>
<accession>A0AAJ1RA47</accession>
<dbReference type="NCBIfam" id="TIGR00747">
    <property type="entry name" value="fabH"/>
    <property type="match status" value="1"/>
</dbReference>
<evidence type="ECO:0000256" key="8">
    <source>
        <dbReference type="ARBA" id="ARBA00023315"/>
    </source>
</evidence>
<comment type="subunit">
    <text evidence="9">Homodimer.</text>
</comment>
<keyword evidence="5 9" id="KW-0443">Lipid metabolism</keyword>
<dbReference type="Pfam" id="PF08541">
    <property type="entry name" value="ACP_syn_III_C"/>
    <property type="match status" value="1"/>
</dbReference>
<keyword evidence="2 9" id="KW-0444">Lipid biosynthesis</keyword>
<evidence type="ECO:0000313" key="14">
    <source>
        <dbReference type="Proteomes" id="UP000286907"/>
    </source>
</evidence>
<comment type="catalytic activity">
    <reaction evidence="9">
        <text>malonyl-[ACP] + acetyl-CoA + H(+) = 3-oxobutanoyl-[ACP] + CO2 + CoA</text>
        <dbReference type="Rhea" id="RHEA:12080"/>
        <dbReference type="Rhea" id="RHEA-COMP:9623"/>
        <dbReference type="Rhea" id="RHEA-COMP:9625"/>
        <dbReference type="ChEBI" id="CHEBI:15378"/>
        <dbReference type="ChEBI" id="CHEBI:16526"/>
        <dbReference type="ChEBI" id="CHEBI:57287"/>
        <dbReference type="ChEBI" id="CHEBI:57288"/>
        <dbReference type="ChEBI" id="CHEBI:78449"/>
        <dbReference type="ChEBI" id="CHEBI:78450"/>
        <dbReference type="EC" id="2.3.1.180"/>
    </reaction>
</comment>
<dbReference type="Proteomes" id="UP000286907">
    <property type="component" value="Chromosome"/>
</dbReference>
<dbReference type="GO" id="GO:0033818">
    <property type="term" value="F:beta-ketoacyl-acyl-carrier-protein synthase III activity"/>
    <property type="evidence" value="ECO:0007669"/>
    <property type="project" value="UniProtKB-UniRule"/>
</dbReference>
<dbReference type="GO" id="GO:0006633">
    <property type="term" value="P:fatty acid biosynthetic process"/>
    <property type="evidence" value="ECO:0007669"/>
    <property type="project" value="UniProtKB-UniRule"/>
</dbReference>
<comment type="similarity">
    <text evidence="1 9">Belongs to the thiolase-like superfamily. FabH family.</text>
</comment>
<keyword evidence="9" id="KW-0963">Cytoplasm</keyword>
<reference evidence="13" key="3">
    <citation type="submission" date="2020-01" db="EMBL/GenBank/DDBJ databases">
        <authorList>
            <person name="Cousin F.J."/>
            <person name="Le Guellec R."/>
            <person name="Cretenet M."/>
        </authorList>
    </citation>
    <scope>NUCLEOTIDE SEQUENCE</scope>
    <source>
        <strain evidence="13">UCMA 15228</strain>
    </source>
</reference>
<comment type="subcellular location">
    <subcellularLocation>
        <location evidence="9">Cytoplasm</location>
    </subcellularLocation>
</comment>
<feature type="active site" evidence="9">
    <location>
        <position position="250"/>
    </location>
</feature>
<keyword evidence="3 9" id="KW-0808">Transferase</keyword>
<dbReference type="GO" id="GO:0004315">
    <property type="term" value="F:3-oxoacyl-[acyl-carrier-protein] synthase activity"/>
    <property type="evidence" value="ECO:0007669"/>
    <property type="project" value="InterPro"/>
</dbReference>
<evidence type="ECO:0000256" key="3">
    <source>
        <dbReference type="ARBA" id="ARBA00022679"/>
    </source>
</evidence>
<protein>
    <recommendedName>
        <fullName evidence="9">Beta-ketoacyl-[acyl-carrier-protein] synthase III</fullName>
        <shortName evidence="9">Beta-ketoacyl-ACP synthase III</shortName>
        <shortName evidence="9">KAS III</shortName>
        <ecNumber evidence="9">2.3.1.180</ecNumber>
    </recommendedName>
    <alternativeName>
        <fullName evidence="9">3-oxoacyl-[acyl-carrier-protein] synthase 3</fullName>
    </alternativeName>
    <alternativeName>
        <fullName evidence="9">3-oxoacyl-[acyl-carrier-protein] synthase III</fullName>
    </alternativeName>
</protein>
<evidence type="ECO:0000313" key="12">
    <source>
        <dbReference type="EMBL" id="MDN6900556.1"/>
    </source>
</evidence>
<gene>
    <name evidence="9" type="primary">fabH</name>
    <name evidence="13" type="ORF">DLJ48_02265</name>
    <name evidence="12" type="ORF">EVC35_06010</name>
</gene>
<dbReference type="PANTHER" id="PTHR43091">
    <property type="entry name" value="3-OXOACYL-[ACYL-CARRIER-PROTEIN] SYNTHASE"/>
    <property type="match status" value="1"/>
</dbReference>
<dbReference type="GO" id="GO:0005737">
    <property type="term" value="C:cytoplasm"/>
    <property type="evidence" value="ECO:0007669"/>
    <property type="project" value="UniProtKB-SubCell"/>
</dbReference>
<evidence type="ECO:0000256" key="4">
    <source>
        <dbReference type="ARBA" id="ARBA00022832"/>
    </source>
</evidence>
<sequence>MKTIKIVQTASQLPQKIVTNDDLAEIMDTSDEWIHSRTGISERHIAVSETTASLAGDVLKKILAQSGVAADQIGFVIVASMSPDQMAPSMAAEAIVAAGLTNAFALDVNVACSGFVYALTLADGLINTLDADYGVVIGSETLSKLIDWQDRSTAVLFGDGAGGVLIKAVDGPKRLLAADLKTFADQADALTAGHLWSSEVWHQPKHESRYFHMDGHAVYSFATRQVAASIKRALDKIPNDLADVDYFLLHQANQRIIDKAADLLQQPAERFLSNVSHYGNTSAASIPILLDEMVRSAVIQPGQLLVLSGFGAGLSVGSIVYKY</sequence>
<evidence type="ECO:0000256" key="7">
    <source>
        <dbReference type="ARBA" id="ARBA00023268"/>
    </source>
</evidence>
<evidence type="ECO:0000313" key="15">
    <source>
        <dbReference type="Proteomes" id="UP001167919"/>
    </source>
</evidence>
<dbReference type="PANTHER" id="PTHR43091:SF1">
    <property type="entry name" value="BETA-KETOACYL-[ACYL-CARRIER-PROTEIN] SYNTHASE III, CHLOROPLASTIC"/>
    <property type="match status" value="1"/>
</dbReference>
<feature type="domain" description="Beta-ketoacyl-[acyl-carrier-protein] synthase III C-terminal" evidence="10">
    <location>
        <begin position="240"/>
        <end position="323"/>
    </location>
</feature>
<keyword evidence="8 9" id="KW-0012">Acyltransferase</keyword>
<dbReference type="EMBL" id="CP029684">
    <property type="protein sequence ID" value="QAS69428.1"/>
    <property type="molecule type" value="Genomic_DNA"/>
</dbReference>
<dbReference type="CDD" id="cd00830">
    <property type="entry name" value="KAS_III"/>
    <property type="match status" value="1"/>
</dbReference>
<dbReference type="InterPro" id="IPR004655">
    <property type="entry name" value="FabH"/>
</dbReference>
<evidence type="ECO:0000256" key="9">
    <source>
        <dbReference type="HAMAP-Rule" id="MF_01815"/>
    </source>
</evidence>
<evidence type="ECO:0000256" key="6">
    <source>
        <dbReference type="ARBA" id="ARBA00023160"/>
    </source>
</evidence>
<feature type="active site" evidence="9">
    <location>
        <position position="112"/>
    </location>
</feature>
<keyword evidence="14" id="KW-1185">Reference proteome</keyword>
<keyword evidence="6 9" id="KW-0275">Fatty acid biosynthesis</keyword>
<dbReference type="Pfam" id="PF08545">
    <property type="entry name" value="ACP_syn_III"/>
    <property type="match status" value="1"/>
</dbReference>
<keyword evidence="4 9" id="KW-0276">Fatty acid metabolism</keyword>
<evidence type="ECO:0000313" key="13">
    <source>
        <dbReference type="EMBL" id="QAS69428.1"/>
    </source>
</evidence>
<feature type="domain" description="Beta-ketoacyl-[acyl-carrier-protein] synthase III N-terminal" evidence="11">
    <location>
        <begin position="106"/>
        <end position="182"/>
    </location>
</feature>
<evidence type="ECO:0000259" key="10">
    <source>
        <dbReference type="Pfam" id="PF08541"/>
    </source>
</evidence>
<dbReference type="NCBIfam" id="NF006829">
    <property type="entry name" value="PRK09352.1"/>
    <property type="match status" value="1"/>
</dbReference>
<dbReference type="HAMAP" id="MF_01815">
    <property type="entry name" value="FabH"/>
    <property type="match status" value="1"/>
</dbReference>
<dbReference type="RefSeq" id="WP_128685527.1">
    <property type="nucleotide sequence ID" value="NZ_CP029684.2"/>
</dbReference>
<dbReference type="SUPFAM" id="SSF53901">
    <property type="entry name" value="Thiolase-like"/>
    <property type="match status" value="1"/>
</dbReference>
<dbReference type="InterPro" id="IPR013751">
    <property type="entry name" value="ACP_syn_III_N"/>
</dbReference>
<keyword evidence="7 9" id="KW-0511">Multifunctional enzyme</keyword>
<evidence type="ECO:0000256" key="5">
    <source>
        <dbReference type="ARBA" id="ARBA00023098"/>
    </source>
</evidence>
<dbReference type="InterPro" id="IPR016039">
    <property type="entry name" value="Thiolase-like"/>
</dbReference>